<dbReference type="PROSITE" id="PS50088">
    <property type="entry name" value="ANK_REPEAT"/>
    <property type="match status" value="2"/>
</dbReference>
<keyword evidence="4" id="KW-0732">Signal</keyword>
<feature type="repeat" description="ANK" evidence="3">
    <location>
        <begin position="354"/>
        <end position="387"/>
    </location>
</feature>
<proteinExistence type="predicted"/>
<dbReference type="OrthoDB" id="341259at2759"/>
<dbReference type="AlphaFoldDB" id="A0A6A6UJK2"/>
<dbReference type="SMART" id="SM00248">
    <property type="entry name" value="ANK"/>
    <property type="match status" value="5"/>
</dbReference>
<evidence type="ECO:0000256" key="4">
    <source>
        <dbReference type="SAM" id="SignalP"/>
    </source>
</evidence>
<dbReference type="Pfam" id="PF00023">
    <property type="entry name" value="Ank"/>
    <property type="match status" value="2"/>
</dbReference>
<sequence>MDGNDEVALMALTLLRWAFLIIPLASALPIPPRIAADSLSVFTDPNSHYPRVHDALHSLCRNVAELHRTYEMDLIYRTSELRQKVVGDRLDAVCGELPRIIRKPDPHPPGPGAIKVLSSFPETMCKPLQRTSSESNHVIQNCRSSKTFPCALLDEEQRDLEEYDHELGTPLHAAIRKNKFKAFEYLLSKGADTESHAPGPDGQGGFTALMLTAIMGRRRMMKVLWDRNPGQVLSSPESYKMTVFGVACSYSNGEMVQDLLSWSNSWGESQMDQALHRAASRWKDDIIKVLLQARSYDQKHLGWALLRVLEKKLVLWYGEEVTYEPEDRAHQVESIQLLLNAGANPNGFVDSQSQMIRPLHVASRYKESVDGLRILLQNGADVNASTSEDVTGLIIAATKPPLRRGNSPANIEGARVLLEFGANVDVVYGDKTLLQILKSDGFTELFNLCYSKSRLNPTNSETLDQTI</sequence>
<dbReference type="Gene3D" id="1.25.40.20">
    <property type="entry name" value="Ankyrin repeat-containing domain"/>
    <property type="match status" value="2"/>
</dbReference>
<evidence type="ECO:0000256" key="2">
    <source>
        <dbReference type="ARBA" id="ARBA00023043"/>
    </source>
</evidence>
<name>A0A6A6UJK2_9PEZI</name>
<dbReference type="PANTHER" id="PTHR24123">
    <property type="entry name" value="ANKYRIN REPEAT-CONTAINING"/>
    <property type="match status" value="1"/>
</dbReference>
<evidence type="ECO:0000256" key="3">
    <source>
        <dbReference type="PROSITE-ProRule" id="PRU00023"/>
    </source>
</evidence>
<keyword evidence="1" id="KW-0677">Repeat</keyword>
<reference evidence="5" key="1">
    <citation type="journal article" date="2020" name="Stud. Mycol.">
        <title>101 Dothideomycetes genomes: a test case for predicting lifestyles and emergence of pathogens.</title>
        <authorList>
            <person name="Haridas S."/>
            <person name="Albert R."/>
            <person name="Binder M."/>
            <person name="Bloem J."/>
            <person name="Labutti K."/>
            <person name="Salamov A."/>
            <person name="Andreopoulos B."/>
            <person name="Baker S."/>
            <person name="Barry K."/>
            <person name="Bills G."/>
            <person name="Bluhm B."/>
            <person name="Cannon C."/>
            <person name="Castanera R."/>
            <person name="Culley D."/>
            <person name="Daum C."/>
            <person name="Ezra D."/>
            <person name="Gonzalez J."/>
            <person name="Henrissat B."/>
            <person name="Kuo A."/>
            <person name="Liang C."/>
            <person name="Lipzen A."/>
            <person name="Lutzoni F."/>
            <person name="Magnuson J."/>
            <person name="Mondo S."/>
            <person name="Nolan M."/>
            <person name="Ohm R."/>
            <person name="Pangilinan J."/>
            <person name="Park H.-J."/>
            <person name="Ramirez L."/>
            <person name="Alfaro M."/>
            <person name="Sun H."/>
            <person name="Tritt A."/>
            <person name="Yoshinaga Y."/>
            <person name="Zwiers L.-H."/>
            <person name="Turgeon B."/>
            <person name="Goodwin S."/>
            <person name="Spatafora J."/>
            <person name="Crous P."/>
            <person name="Grigoriev I."/>
        </authorList>
    </citation>
    <scope>NUCLEOTIDE SEQUENCE</scope>
    <source>
        <strain evidence="5">CBS 115976</strain>
    </source>
</reference>
<gene>
    <name evidence="5" type="ORF">BT63DRAFT_411690</name>
</gene>
<feature type="signal peptide" evidence="4">
    <location>
        <begin position="1"/>
        <end position="27"/>
    </location>
</feature>
<dbReference type="PROSITE" id="PS50297">
    <property type="entry name" value="ANK_REP_REGION"/>
    <property type="match status" value="2"/>
</dbReference>
<evidence type="ECO:0000313" key="5">
    <source>
        <dbReference type="EMBL" id="KAF2672419.1"/>
    </source>
</evidence>
<accession>A0A6A6UJK2</accession>
<evidence type="ECO:0000256" key="1">
    <source>
        <dbReference type="ARBA" id="ARBA00022737"/>
    </source>
</evidence>
<feature type="chain" id="PRO_5025615311" evidence="4">
    <location>
        <begin position="28"/>
        <end position="467"/>
    </location>
</feature>
<dbReference type="InterPro" id="IPR036770">
    <property type="entry name" value="Ankyrin_rpt-contain_sf"/>
</dbReference>
<dbReference type="InterPro" id="IPR051165">
    <property type="entry name" value="Multifunctional_ANK_Repeat"/>
</dbReference>
<protein>
    <submittedName>
        <fullName evidence="5">Ankyrin</fullName>
    </submittedName>
</protein>
<dbReference type="SUPFAM" id="SSF48403">
    <property type="entry name" value="Ankyrin repeat"/>
    <property type="match status" value="1"/>
</dbReference>
<dbReference type="Proteomes" id="UP000799302">
    <property type="component" value="Unassembled WGS sequence"/>
</dbReference>
<keyword evidence="6" id="KW-1185">Reference proteome</keyword>
<dbReference type="EMBL" id="MU004232">
    <property type="protein sequence ID" value="KAF2672419.1"/>
    <property type="molecule type" value="Genomic_DNA"/>
</dbReference>
<keyword evidence="2 3" id="KW-0040">ANK repeat</keyword>
<dbReference type="PANTHER" id="PTHR24123:SF33">
    <property type="entry name" value="PROTEIN HOS4"/>
    <property type="match status" value="1"/>
</dbReference>
<feature type="repeat" description="ANK" evidence="3">
    <location>
        <begin position="166"/>
        <end position="198"/>
    </location>
</feature>
<evidence type="ECO:0000313" key="6">
    <source>
        <dbReference type="Proteomes" id="UP000799302"/>
    </source>
</evidence>
<dbReference type="InterPro" id="IPR002110">
    <property type="entry name" value="Ankyrin_rpt"/>
</dbReference>
<organism evidence="5 6">
    <name type="scientific">Microthyrium microscopicum</name>
    <dbReference type="NCBI Taxonomy" id="703497"/>
    <lineage>
        <taxon>Eukaryota</taxon>
        <taxon>Fungi</taxon>
        <taxon>Dikarya</taxon>
        <taxon>Ascomycota</taxon>
        <taxon>Pezizomycotina</taxon>
        <taxon>Dothideomycetes</taxon>
        <taxon>Dothideomycetes incertae sedis</taxon>
        <taxon>Microthyriales</taxon>
        <taxon>Microthyriaceae</taxon>
        <taxon>Microthyrium</taxon>
    </lineage>
</organism>